<protein>
    <submittedName>
        <fullName evidence="1">Exportin-2</fullName>
    </submittedName>
</protein>
<evidence type="ECO:0000313" key="1">
    <source>
        <dbReference type="EMBL" id="OMP11056.1"/>
    </source>
</evidence>
<comment type="caution">
    <text evidence="1">The sequence shown here is derived from an EMBL/GenBank/DDBJ whole genome shotgun (WGS) entry which is preliminary data.</text>
</comment>
<evidence type="ECO:0000313" key="2">
    <source>
        <dbReference type="Proteomes" id="UP000187203"/>
    </source>
</evidence>
<organism evidence="1 2">
    <name type="scientific">Corchorus olitorius</name>
    <dbReference type="NCBI Taxonomy" id="93759"/>
    <lineage>
        <taxon>Eukaryota</taxon>
        <taxon>Viridiplantae</taxon>
        <taxon>Streptophyta</taxon>
        <taxon>Embryophyta</taxon>
        <taxon>Tracheophyta</taxon>
        <taxon>Spermatophyta</taxon>
        <taxon>Magnoliopsida</taxon>
        <taxon>eudicotyledons</taxon>
        <taxon>Gunneridae</taxon>
        <taxon>Pentapetalae</taxon>
        <taxon>rosids</taxon>
        <taxon>malvids</taxon>
        <taxon>Malvales</taxon>
        <taxon>Malvaceae</taxon>
        <taxon>Grewioideae</taxon>
        <taxon>Apeibeae</taxon>
        <taxon>Corchorus</taxon>
    </lineage>
</organism>
<name>A0A1R3KVH1_9ROSI</name>
<gene>
    <name evidence="1" type="ORF">COLO4_04062</name>
</gene>
<reference evidence="2" key="1">
    <citation type="submission" date="2013-09" db="EMBL/GenBank/DDBJ databases">
        <title>Corchorus olitorius genome sequencing.</title>
        <authorList>
            <person name="Alam M."/>
            <person name="Haque M.S."/>
            <person name="Islam M.S."/>
            <person name="Emdad E.M."/>
            <person name="Islam M.M."/>
            <person name="Ahmed B."/>
            <person name="Halim A."/>
            <person name="Hossen Q.M.M."/>
            <person name="Hossain M.Z."/>
            <person name="Ahmed R."/>
            <person name="Khan M.M."/>
            <person name="Islam R."/>
            <person name="Rashid M.M."/>
            <person name="Khan S.A."/>
            <person name="Rahman M.S."/>
            <person name="Alam M."/>
            <person name="Yahiya A.S."/>
            <person name="Khan M.S."/>
            <person name="Azam M.S."/>
            <person name="Haque T."/>
            <person name="Lashkar M.Z.H."/>
            <person name="Akhand A.I."/>
            <person name="Morshed G."/>
            <person name="Roy S."/>
            <person name="Uddin K.S."/>
            <person name="Rabeya T."/>
            <person name="Hossain A.S."/>
            <person name="Chowdhury A."/>
            <person name="Snigdha A.R."/>
            <person name="Mortoza M.S."/>
            <person name="Matin S.A."/>
            <person name="Hoque S.M.E."/>
            <person name="Islam M.K."/>
            <person name="Roy D.K."/>
            <person name="Haider R."/>
            <person name="Moosa M.M."/>
            <person name="Elias S.M."/>
            <person name="Hasan A.M."/>
            <person name="Jahan S."/>
            <person name="Shafiuddin M."/>
            <person name="Mahmood N."/>
            <person name="Shommy N.S."/>
        </authorList>
    </citation>
    <scope>NUCLEOTIDE SEQUENCE [LARGE SCALE GENOMIC DNA]</scope>
    <source>
        <strain evidence="2">cv. O-4</strain>
    </source>
</reference>
<dbReference type="Proteomes" id="UP000187203">
    <property type="component" value="Unassembled WGS sequence"/>
</dbReference>
<sequence length="92" mass="10532">MESVAFSPILQQELEQIKILIHSLMLSASPRIQTRLCQLLFVINKSWLSWSLTPRRCLWQPFLPPSLAKHIQALLLKRLCGHPKLGSISEDS</sequence>
<dbReference type="AlphaFoldDB" id="A0A1R3KVH1"/>
<keyword evidence="2" id="KW-1185">Reference proteome</keyword>
<dbReference type="EMBL" id="AWUE01011003">
    <property type="protein sequence ID" value="OMP11056.1"/>
    <property type="molecule type" value="Genomic_DNA"/>
</dbReference>
<proteinExistence type="predicted"/>
<accession>A0A1R3KVH1</accession>